<dbReference type="CDD" id="cd05233">
    <property type="entry name" value="SDR_c"/>
    <property type="match status" value="1"/>
</dbReference>
<dbReference type="PROSITE" id="PS00061">
    <property type="entry name" value="ADH_SHORT"/>
    <property type="match status" value="1"/>
</dbReference>
<organism evidence="3 4">
    <name type="scientific">Amycolatopsis acidicola</name>
    <dbReference type="NCBI Taxonomy" id="2596893"/>
    <lineage>
        <taxon>Bacteria</taxon>
        <taxon>Bacillati</taxon>
        <taxon>Actinomycetota</taxon>
        <taxon>Actinomycetes</taxon>
        <taxon>Pseudonocardiales</taxon>
        <taxon>Pseudonocardiaceae</taxon>
        <taxon>Amycolatopsis</taxon>
    </lineage>
</organism>
<accession>A0A5N0V0J3</accession>
<protein>
    <submittedName>
        <fullName evidence="3">SDR family oxidoreductase</fullName>
    </submittedName>
</protein>
<dbReference type="Proteomes" id="UP000319769">
    <property type="component" value="Unassembled WGS sequence"/>
</dbReference>
<sequence length="264" mass="28093">MHETARDPWRLDGRWIVITGGSKGIGLGVAHELLRRGAHVGIIARDPEALETAHRELESAAPAGAEVASFRADTADEHDIARLDGELAGRIPVLHGFVANAGTGGLTSFLDLEVAEWDRIMRVNLRGTFLATQLAARRMIAGREADPDGDRSILVMSSVRAAQFRPGTLPYSCTKAALNQFVRAVAIELAPHRIRVNAVAPGMTVTPLMLERTPDVEEIAARRIPFGRAGQPADVAQASAYLLSEAAAFVTGANLAVDGGEALL</sequence>
<proteinExistence type="inferred from homology"/>
<evidence type="ECO:0000313" key="3">
    <source>
        <dbReference type="EMBL" id="KAA9156327.1"/>
    </source>
</evidence>
<comment type="similarity">
    <text evidence="1">Belongs to the short-chain dehydrogenases/reductases (SDR) family.</text>
</comment>
<gene>
    <name evidence="3" type="ORF">FPZ12_027815</name>
</gene>
<dbReference type="OrthoDB" id="7064009at2"/>
<evidence type="ECO:0000313" key="4">
    <source>
        <dbReference type="Proteomes" id="UP000319769"/>
    </source>
</evidence>
<dbReference type="PRINTS" id="PR00081">
    <property type="entry name" value="GDHRDH"/>
</dbReference>
<dbReference type="SUPFAM" id="SSF51735">
    <property type="entry name" value="NAD(P)-binding Rossmann-fold domains"/>
    <property type="match status" value="1"/>
</dbReference>
<reference evidence="3" key="1">
    <citation type="submission" date="2019-09" db="EMBL/GenBank/DDBJ databases">
        <authorList>
            <person name="Teo W.F.A."/>
            <person name="Duangmal K."/>
        </authorList>
    </citation>
    <scope>NUCLEOTIDE SEQUENCE [LARGE SCALE GENOMIC DNA]</scope>
    <source>
        <strain evidence="3">K81G1</strain>
    </source>
</reference>
<keyword evidence="4" id="KW-1185">Reference proteome</keyword>
<evidence type="ECO:0000256" key="2">
    <source>
        <dbReference type="ARBA" id="ARBA00023002"/>
    </source>
</evidence>
<keyword evidence="2" id="KW-0560">Oxidoreductase</keyword>
<dbReference type="InterPro" id="IPR002347">
    <property type="entry name" value="SDR_fam"/>
</dbReference>
<dbReference type="InterPro" id="IPR036291">
    <property type="entry name" value="NAD(P)-bd_dom_sf"/>
</dbReference>
<dbReference type="FunFam" id="3.40.50.720:FF:000084">
    <property type="entry name" value="Short-chain dehydrogenase reductase"/>
    <property type="match status" value="1"/>
</dbReference>
<dbReference type="RefSeq" id="WP_144748741.1">
    <property type="nucleotide sequence ID" value="NZ_VMNW02000050.1"/>
</dbReference>
<dbReference type="InterPro" id="IPR020904">
    <property type="entry name" value="Sc_DH/Rdtase_CS"/>
</dbReference>
<dbReference type="PANTHER" id="PTHR42760">
    <property type="entry name" value="SHORT-CHAIN DEHYDROGENASES/REDUCTASES FAMILY MEMBER"/>
    <property type="match status" value="1"/>
</dbReference>
<dbReference type="Gene3D" id="3.40.50.720">
    <property type="entry name" value="NAD(P)-binding Rossmann-like Domain"/>
    <property type="match status" value="1"/>
</dbReference>
<comment type="caution">
    <text evidence="3">The sequence shown here is derived from an EMBL/GenBank/DDBJ whole genome shotgun (WGS) entry which is preliminary data.</text>
</comment>
<dbReference type="EMBL" id="VMNW02000050">
    <property type="protein sequence ID" value="KAA9156327.1"/>
    <property type="molecule type" value="Genomic_DNA"/>
</dbReference>
<name>A0A5N0V0J3_9PSEU</name>
<evidence type="ECO:0000256" key="1">
    <source>
        <dbReference type="ARBA" id="ARBA00006484"/>
    </source>
</evidence>
<dbReference type="AlphaFoldDB" id="A0A5N0V0J3"/>
<dbReference type="GO" id="GO:0016616">
    <property type="term" value="F:oxidoreductase activity, acting on the CH-OH group of donors, NAD or NADP as acceptor"/>
    <property type="evidence" value="ECO:0007669"/>
    <property type="project" value="TreeGrafter"/>
</dbReference>
<dbReference type="Pfam" id="PF13561">
    <property type="entry name" value="adh_short_C2"/>
    <property type="match status" value="1"/>
</dbReference>